<dbReference type="GO" id="GO:0006457">
    <property type="term" value="P:protein folding"/>
    <property type="evidence" value="ECO:0007669"/>
    <property type="project" value="UniProtKB-UniRule"/>
</dbReference>
<keyword evidence="19" id="KW-1185">Reference proteome</keyword>
<keyword evidence="11 16" id="KW-0472">Membrane</keyword>
<evidence type="ECO:0000256" key="10">
    <source>
        <dbReference type="ARBA" id="ARBA00023098"/>
    </source>
</evidence>
<dbReference type="HAMAP" id="MF_00790">
    <property type="entry name" value="Lipase_chap"/>
    <property type="match status" value="1"/>
</dbReference>
<name>A0A0A1YJ43_9PSED</name>
<gene>
    <name evidence="16" type="primary">lifO</name>
    <name evidence="18" type="ORF">TMS3_0115930</name>
</gene>
<dbReference type="AlphaFoldDB" id="A0A0A1YJ43"/>
<evidence type="ECO:0000256" key="8">
    <source>
        <dbReference type="ARBA" id="ARBA00022963"/>
    </source>
</evidence>
<evidence type="ECO:0000313" key="19">
    <source>
        <dbReference type="Proteomes" id="UP000030063"/>
    </source>
</evidence>
<keyword evidence="12 16" id="KW-0143">Chaperone</keyword>
<keyword evidence="9 16" id="KW-1133">Transmembrane helix</keyword>
<evidence type="ECO:0000256" key="3">
    <source>
        <dbReference type="ARBA" id="ARBA00010358"/>
    </source>
</evidence>
<proteinExistence type="inferred from homology"/>
<dbReference type="GO" id="GO:0016042">
    <property type="term" value="P:lipid catabolic process"/>
    <property type="evidence" value="ECO:0007669"/>
    <property type="project" value="UniProtKB-UniRule"/>
</dbReference>
<keyword evidence="5 16" id="KW-1003">Cell membrane</keyword>
<evidence type="ECO:0000313" key="18">
    <source>
        <dbReference type="EMBL" id="KFX68973.1"/>
    </source>
</evidence>
<evidence type="ECO:0000256" key="14">
    <source>
        <dbReference type="ARBA" id="ARBA00031542"/>
    </source>
</evidence>
<comment type="similarity">
    <text evidence="3 16">Belongs to the lipase chaperone family.</text>
</comment>
<reference evidence="18 19" key="1">
    <citation type="journal article" date="2014" name="Genome Announc.">
        <title>Draft Genome Sequence of Petroleum Oil-Degrading Marine Bacterium Pseudomonas taeanensis Strain MS-3, Isolated from a Crude Oil-Contaminated Seashore.</title>
        <authorList>
            <person name="Lee S.Y."/>
            <person name="Kim S.H."/>
            <person name="Lee D.G."/>
            <person name="Shin S."/>
            <person name="Yun S.H."/>
            <person name="Choi C.W."/>
            <person name="Chung Y.H."/>
            <person name="Choi J.S."/>
            <person name="Kahng H.Y."/>
            <person name="Kim S.I."/>
        </authorList>
    </citation>
    <scope>NUCLEOTIDE SEQUENCE [LARGE SCALE GENOMIC DNA]</scope>
    <source>
        <strain evidence="18 19">MS-3</strain>
    </source>
</reference>
<keyword evidence="17" id="KW-0175">Coiled coil</keyword>
<keyword evidence="6 16" id="KW-0997">Cell inner membrane</keyword>
<dbReference type="Proteomes" id="UP000030063">
    <property type="component" value="Unassembled WGS sequence"/>
</dbReference>
<dbReference type="SUPFAM" id="SSF158855">
    <property type="entry name" value="Lipase chaperone-like"/>
    <property type="match status" value="1"/>
</dbReference>
<keyword evidence="8 16" id="KW-0442">Lipid degradation</keyword>
<organism evidence="18 19">
    <name type="scientific">Pseudomonas taeanensis MS-3</name>
    <dbReference type="NCBI Taxonomy" id="1395571"/>
    <lineage>
        <taxon>Bacteria</taxon>
        <taxon>Pseudomonadati</taxon>
        <taxon>Pseudomonadota</taxon>
        <taxon>Gammaproteobacteria</taxon>
        <taxon>Pseudomonadales</taxon>
        <taxon>Pseudomonadaceae</taxon>
        <taxon>Pseudomonas</taxon>
    </lineage>
</organism>
<evidence type="ECO:0000256" key="12">
    <source>
        <dbReference type="ARBA" id="ARBA00023186"/>
    </source>
</evidence>
<dbReference type="STRING" id="1395571.TMS3_0115930"/>
<comment type="subcellular location">
    <subcellularLocation>
        <location evidence="2">Cell inner membrane</location>
        <topology evidence="2">Single-pass membrane protein</topology>
        <orientation evidence="2">Periplasmic side</orientation>
    </subcellularLocation>
</comment>
<keyword evidence="10 16" id="KW-0443">Lipid metabolism</keyword>
<sequence length="344" mass="38109">MKKLLLLAPIFFVGGVAVLLYLDPVSTTVPLKQASSTTRITPQHSETATEVALTSVVKTPVKPLKALPTSFSGTQVDGAFHIDAAGNLLISEDIRRIFDYFLASIGEEPVSASVERLQAYIANQLQAPARDQAQALLAQYLDYKRELVLLERDLPQVADLAALRQREAAVQALRARLFNAEAQQAFFAREQAYNQFTLQRLAIQQDAALDADGKAAAVDRLRASLPSEMQDLLLPQLQNELRQQTAQLQAVGASPEKIRQLRQQLVGGEATQRLEALDHKRQLWAKRLDSYLREKSRIAANQGLSAGDRAKAIEQLAEQRFDEHERMRLNAAEQLAASRKQPAS</sequence>
<dbReference type="Pfam" id="PF03280">
    <property type="entry name" value="Lipase_chap"/>
    <property type="match status" value="1"/>
</dbReference>
<protein>
    <recommendedName>
        <fullName evidence="4 16">Lipase chaperone</fullName>
    </recommendedName>
    <alternativeName>
        <fullName evidence="16">Lipase activator protein</fullName>
    </alternativeName>
    <alternativeName>
        <fullName evidence="15 16">Lipase foldase</fullName>
    </alternativeName>
    <alternativeName>
        <fullName evidence="13 16">Lipase helper protein</fullName>
    </alternativeName>
    <alternativeName>
        <fullName evidence="14 16">Lipase modulator</fullName>
    </alternativeName>
</protein>
<evidence type="ECO:0000256" key="16">
    <source>
        <dbReference type="HAMAP-Rule" id="MF_00790"/>
    </source>
</evidence>
<evidence type="ECO:0000256" key="7">
    <source>
        <dbReference type="ARBA" id="ARBA00022692"/>
    </source>
</evidence>
<evidence type="ECO:0000256" key="15">
    <source>
        <dbReference type="ARBA" id="ARBA00033028"/>
    </source>
</evidence>
<evidence type="ECO:0000256" key="9">
    <source>
        <dbReference type="ARBA" id="ARBA00022989"/>
    </source>
</evidence>
<keyword evidence="7 16" id="KW-0812">Transmembrane</keyword>
<evidence type="ECO:0000256" key="17">
    <source>
        <dbReference type="SAM" id="Coils"/>
    </source>
</evidence>
<evidence type="ECO:0000256" key="5">
    <source>
        <dbReference type="ARBA" id="ARBA00022475"/>
    </source>
</evidence>
<evidence type="ECO:0000256" key="4">
    <source>
        <dbReference type="ARBA" id="ARBA00019692"/>
    </source>
</evidence>
<dbReference type="EMBL" id="AWSQ01000004">
    <property type="protein sequence ID" value="KFX68973.1"/>
    <property type="molecule type" value="Genomic_DNA"/>
</dbReference>
<feature type="coiled-coil region" evidence="17">
    <location>
        <begin position="133"/>
        <end position="183"/>
    </location>
</feature>
<comment type="caution">
    <text evidence="18">The sequence shown here is derived from an EMBL/GenBank/DDBJ whole genome shotgun (WGS) entry which is preliminary data.</text>
</comment>
<dbReference type="eggNOG" id="COG5380">
    <property type="taxonomic scope" value="Bacteria"/>
</dbReference>
<dbReference type="GO" id="GO:0051082">
    <property type="term" value="F:unfolded protein binding"/>
    <property type="evidence" value="ECO:0007669"/>
    <property type="project" value="UniProtKB-UniRule"/>
</dbReference>
<dbReference type="NCBIfam" id="NF002334">
    <property type="entry name" value="PRK01294.1-2"/>
    <property type="match status" value="1"/>
</dbReference>
<evidence type="ECO:0000256" key="6">
    <source>
        <dbReference type="ARBA" id="ARBA00022519"/>
    </source>
</evidence>
<accession>A0A0A1YJ43</accession>
<comment type="function">
    <text evidence="1 16">May be involved in the folding of the extracellular lipase during its passage through the periplasm.</text>
</comment>
<evidence type="ECO:0000256" key="1">
    <source>
        <dbReference type="ARBA" id="ARBA00003280"/>
    </source>
</evidence>
<dbReference type="RefSeq" id="WP_025166202.1">
    <property type="nucleotide sequence ID" value="NZ_AWSQ01000004.1"/>
</dbReference>
<evidence type="ECO:0000256" key="2">
    <source>
        <dbReference type="ARBA" id="ARBA00004383"/>
    </source>
</evidence>
<evidence type="ECO:0000256" key="11">
    <source>
        <dbReference type="ARBA" id="ARBA00023136"/>
    </source>
</evidence>
<evidence type="ECO:0000256" key="13">
    <source>
        <dbReference type="ARBA" id="ARBA00030948"/>
    </source>
</evidence>
<dbReference type="InterPro" id="IPR004961">
    <property type="entry name" value="Lipase_chaperone"/>
</dbReference>
<dbReference type="GO" id="GO:0005886">
    <property type="term" value="C:plasma membrane"/>
    <property type="evidence" value="ECO:0007669"/>
    <property type="project" value="UniProtKB-SubCell"/>
</dbReference>